<keyword evidence="3 8" id="KW-0545">Nucleotide biosynthesis</keyword>
<evidence type="ECO:0000313" key="11">
    <source>
        <dbReference type="EMBL" id="QOS40351.1"/>
    </source>
</evidence>
<evidence type="ECO:0000256" key="2">
    <source>
        <dbReference type="ARBA" id="ARBA00022679"/>
    </source>
</evidence>
<dbReference type="GO" id="GO:0006235">
    <property type="term" value="P:dTTP biosynthetic process"/>
    <property type="evidence" value="ECO:0007669"/>
    <property type="project" value="UniProtKB-UniRule"/>
</dbReference>
<dbReference type="GO" id="GO:0004798">
    <property type="term" value="F:dTMP kinase activity"/>
    <property type="evidence" value="ECO:0007669"/>
    <property type="project" value="UniProtKB-UniRule"/>
</dbReference>
<dbReference type="EMBL" id="CP031517">
    <property type="protein sequence ID" value="QOS40351.1"/>
    <property type="molecule type" value="Genomic_DNA"/>
</dbReference>
<dbReference type="AlphaFoldDB" id="A0A840SEQ9"/>
<sequence>MVLNNFIVFEGIDGAGTTTQLNLLKETPETRNSYYTAEPSAAPTGVFLRQMLKGSFKITNETAAYLFAADRNEHVNGELFSEGNHLITGIKKACESGKTVICDRYFFSSLAYQSIGCDREVPERLNEGFPLPKLLFYFDIEAKDALKRVDSRGEREIYEKEDFLSRTVTEYRRVISEYSEKGRKEGMKTVIIDATDTRENIAAIIQKEIKALL</sequence>
<keyword evidence="6 8" id="KW-0067">ATP-binding</keyword>
<name>A0A840SEQ9_9SPIR</name>
<reference evidence="10 12" key="2">
    <citation type="submission" date="2020-08" db="EMBL/GenBank/DDBJ databases">
        <title>Genomic Encyclopedia of Type Strains, Phase IV (KMG-IV): sequencing the most valuable type-strain genomes for metagenomic binning, comparative biology and taxonomic classification.</title>
        <authorList>
            <person name="Goeker M."/>
        </authorList>
    </citation>
    <scope>NUCLEOTIDE SEQUENCE [LARGE SCALE GENOMIC DNA]</scope>
    <source>
        <strain evidence="10 12">DSM 103679</strain>
    </source>
</reference>
<dbReference type="Gene3D" id="3.40.50.300">
    <property type="entry name" value="P-loop containing nucleotide triphosphate hydrolases"/>
    <property type="match status" value="1"/>
</dbReference>
<evidence type="ECO:0000256" key="1">
    <source>
        <dbReference type="ARBA" id="ARBA00009776"/>
    </source>
</evidence>
<comment type="caution">
    <text evidence="8">Lacks conserved residue(s) required for the propagation of feature annotation.</text>
</comment>
<evidence type="ECO:0000313" key="13">
    <source>
        <dbReference type="Proteomes" id="UP000593591"/>
    </source>
</evidence>
<dbReference type="InterPro" id="IPR018094">
    <property type="entry name" value="Thymidylate_kinase"/>
</dbReference>
<dbReference type="CDD" id="cd01672">
    <property type="entry name" value="TMPK"/>
    <property type="match status" value="1"/>
</dbReference>
<dbReference type="RefSeq" id="WP_184651371.1">
    <property type="nucleotide sequence ID" value="NZ_JACHFR010000001.1"/>
</dbReference>
<dbReference type="SUPFAM" id="SSF52540">
    <property type="entry name" value="P-loop containing nucleoside triphosphate hydrolases"/>
    <property type="match status" value="1"/>
</dbReference>
<evidence type="ECO:0000256" key="3">
    <source>
        <dbReference type="ARBA" id="ARBA00022727"/>
    </source>
</evidence>
<dbReference type="InterPro" id="IPR039430">
    <property type="entry name" value="Thymidylate_kin-like_dom"/>
</dbReference>
<dbReference type="Pfam" id="PF02223">
    <property type="entry name" value="Thymidylate_kin"/>
    <property type="match status" value="1"/>
</dbReference>
<organism evidence="10 12">
    <name type="scientific">Treponema rectale</name>
    <dbReference type="NCBI Taxonomy" id="744512"/>
    <lineage>
        <taxon>Bacteria</taxon>
        <taxon>Pseudomonadati</taxon>
        <taxon>Spirochaetota</taxon>
        <taxon>Spirochaetia</taxon>
        <taxon>Spirochaetales</taxon>
        <taxon>Treponemataceae</taxon>
        <taxon>Treponema</taxon>
    </lineage>
</organism>
<evidence type="ECO:0000256" key="5">
    <source>
        <dbReference type="ARBA" id="ARBA00022777"/>
    </source>
</evidence>
<dbReference type="EC" id="2.7.4.9" evidence="8"/>
<dbReference type="PANTHER" id="PTHR10344">
    <property type="entry name" value="THYMIDYLATE KINASE"/>
    <property type="match status" value="1"/>
</dbReference>
<comment type="catalytic activity">
    <reaction evidence="7 8">
        <text>dTMP + ATP = dTDP + ADP</text>
        <dbReference type="Rhea" id="RHEA:13517"/>
        <dbReference type="ChEBI" id="CHEBI:30616"/>
        <dbReference type="ChEBI" id="CHEBI:58369"/>
        <dbReference type="ChEBI" id="CHEBI:63528"/>
        <dbReference type="ChEBI" id="CHEBI:456216"/>
        <dbReference type="EC" id="2.7.4.9"/>
    </reaction>
</comment>
<accession>A0A840SEQ9</accession>
<dbReference type="PROSITE" id="PS01331">
    <property type="entry name" value="THYMIDYLATE_KINASE"/>
    <property type="match status" value="1"/>
</dbReference>
<keyword evidence="5 8" id="KW-0418">Kinase</keyword>
<dbReference type="GO" id="GO:0005737">
    <property type="term" value="C:cytoplasm"/>
    <property type="evidence" value="ECO:0007669"/>
    <property type="project" value="TreeGrafter"/>
</dbReference>
<comment type="similarity">
    <text evidence="1 8">Belongs to the thymidylate kinase family.</text>
</comment>
<evidence type="ECO:0000256" key="4">
    <source>
        <dbReference type="ARBA" id="ARBA00022741"/>
    </source>
</evidence>
<evidence type="ECO:0000256" key="7">
    <source>
        <dbReference type="ARBA" id="ARBA00048743"/>
    </source>
</evidence>
<dbReference type="KEGG" id="trc:DYE49_07720"/>
<dbReference type="Proteomes" id="UP000578697">
    <property type="component" value="Unassembled WGS sequence"/>
</dbReference>
<dbReference type="GO" id="GO:0005524">
    <property type="term" value="F:ATP binding"/>
    <property type="evidence" value="ECO:0007669"/>
    <property type="project" value="UniProtKB-UniRule"/>
</dbReference>
<evidence type="ECO:0000256" key="8">
    <source>
        <dbReference type="HAMAP-Rule" id="MF_00165"/>
    </source>
</evidence>
<dbReference type="InterPro" id="IPR018095">
    <property type="entry name" value="Thymidylate_kin_CS"/>
</dbReference>
<comment type="function">
    <text evidence="8">Phosphorylation of dTMP to form dTDP in both de novo and salvage pathways of dTTP synthesis.</text>
</comment>
<dbReference type="InterPro" id="IPR027417">
    <property type="entry name" value="P-loop_NTPase"/>
</dbReference>
<dbReference type="PANTHER" id="PTHR10344:SF4">
    <property type="entry name" value="UMP-CMP KINASE 2, MITOCHONDRIAL"/>
    <property type="match status" value="1"/>
</dbReference>
<proteinExistence type="inferred from homology"/>
<dbReference type="GO" id="GO:0006227">
    <property type="term" value="P:dUDP biosynthetic process"/>
    <property type="evidence" value="ECO:0007669"/>
    <property type="project" value="TreeGrafter"/>
</dbReference>
<evidence type="ECO:0000313" key="12">
    <source>
        <dbReference type="Proteomes" id="UP000578697"/>
    </source>
</evidence>
<evidence type="ECO:0000256" key="6">
    <source>
        <dbReference type="ARBA" id="ARBA00022840"/>
    </source>
</evidence>
<dbReference type="EMBL" id="JACHFR010000001">
    <property type="protein sequence ID" value="MBB5217931.1"/>
    <property type="molecule type" value="Genomic_DNA"/>
</dbReference>
<protein>
    <recommendedName>
        <fullName evidence="8">Thymidylate kinase</fullName>
        <ecNumber evidence="8">2.7.4.9</ecNumber>
    </recommendedName>
    <alternativeName>
        <fullName evidence="8">dTMP kinase</fullName>
    </alternativeName>
</protein>
<keyword evidence="4 8" id="KW-0547">Nucleotide-binding</keyword>
<gene>
    <name evidence="8 11" type="primary">tmk</name>
    <name evidence="11" type="ORF">DYE49_07720</name>
    <name evidence="10" type="ORF">HNP77_000275</name>
</gene>
<keyword evidence="12" id="KW-1185">Reference proteome</keyword>
<evidence type="ECO:0000313" key="10">
    <source>
        <dbReference type="EMBL" id="MBB5217931.1"/>
    </source>
</evidence>
<dbReference type="HAMAP" id="MF_00165">
    <property type="entry name" value="Thymidylate_kinase"/>
    <property type="match status" value="1"/>
</dbReference>
<dbReference type="NCBIfam" id="TIGR00041">
    <property type="entry name" value="DTMP_kinase"/>
    <property type="match status" value="1"/>
</dbReference>
<keyword evidence="2 8" id="KW-0808">Transferase</keyword>
<evidence type="ECO:0000259" key="9">
    <source>
        <dbReference type="Pfam" id="PF02223"/>
    </source>
</evidence>
<dbReference type="Proteomes" id="UP000593591">
    <property type="component" value="Chromosome"/>
</dbReference>
<dbReference type="GO" id="GO:0006233">
    <property type="term" value="P:dTDP biosynthetic process"/>
    <property type="evidence" value="ECO:0007669"/>
    <property type="project" value="InterPro"/>
</dbReference>
<reference evidence="11 13" key="1">
    <citation type="submission" date="2018-08" db="EMBL/GenBank/DDBJ databases">
        <title>The first complete genome of Treponema rectale (CHPAT), a commensal spirochete of the bovine rectum.</title>
        <authorList>
            <person name="Staton G.J."/>
            <person name="Clegg S.R."/>
            <person name="Carter S.D."/>
            <person name="Radford A.D."/>
            <person name="Darby A."/>
            <person name="Hall N."/>
            <person name="Birtles R.J."/>
            <person name="Evans N.J."/>
        </authorList>
    </citation>
    <scope>NUCLEOTIDE SEQUENCE [LARGE SCALE GENOMIC DNA]</scope>
    <source>
        <strain evidence="11 13">CHPA</strain>
    </source>
</reference>
<feature type="domain" description="Thymidylate kinase-like" evidence="9">
    <location>
        <begin position="9"/>
        <end position="178"/>
    </location>
</feature>